<dbReference type="Proteomes" id="UP000542210">
    <property type="component" value="Unassembled WGS sequence"/>
</dbReference>
<evidence type="ECO:0000313" key="10">
    <source>
        <dbReference type="Proteomes" id="UP000542210"/>
    </source>
</evidence>
<evidence type="ECO:0000256" key="2">
    <source>
        <dbReference type="ARBA" id="ARBA00022723"/>
    </source>
</evidence>
<comment type="cofactor">
    <cofactor evidence="6">
        <name>Zn(2+)</name>
        <dbReference type="ChEBI" id="CHEBI:29105"/>
    </cofactor>
    <text evidence="6">Binds 1 zinc ion per subunit.</text>
</comment>
<dbReference type="EMBL" id="JACHND010000001">
    <property type="protein sequence ID" value="MBB4702303.1"/>
    <property type="molecule type" value="Genomic_DNA"/>
</dbReference>
<dbReference type="RefSeq" id="WP_184881968.1">
    <property type="nucleotide sequence ID" value="NZ_BOOV01000048.1"/>
</dbReference>
<keyword evidence="5 6" id="KW-0482">Metalloprotease</keyword>
<keyword evidence="2" id="KW-0479">Metal-binding</keyword>
<evidence type="ECO:0000313" key="9">
    <source>
        <dbReference type="EMBL" id="MBB4702303.1"/>
    </source>
</evidence>
<organism evidence="9 10">
    <name type="scientific">Sphaerisporangium siamense</name>
    <dbReference type="NCBI Taxonomy" id="795645"/>
    <lineage>
        <taxon>Bacteria</taxon>
        <taxon>Bacillati</taxon>
        <taxon>Actinomycetota</taxon>
        <taxon>Actinomycetes</taxon>
        <taxon>Streptosporangiales</taxon>
        <taxon>Streptosporangiaceae</taxon>
        <taxon>Sphaerisporangium</taxon>
    </lineage>
</organism>
<keyword evidence="7" id="KW-1133">Transmembrane helix</keyword>
<feature type="domain" description="Peptidase M48" evidence="8">
    <location>
        <begin position="62"/>
        <end position="187"/>
    </location>
</feature>
<protein>
    <recommendedName>
        <fullName evidence="8">Peptidase M48 domain-containing protein</fullName>
    </recommendedName>
</protein>
<reference evidence="9 10" key="1">
    <citation type="submission" date="2020-08" db="EMBL/GenBank/DDBJ databases">
        <title>Sequencing the genomes of 1000 actinobacteria strains.</title>
        <authorList>
            <person name="Klenk H.-P."/>
        </authorList>
    </citation>
    <scope>NUCLEOTIDE SEQUENCE [LARGE SCALE GENOMIC DNA]</scope>
    <source>
        <strain evidence="9 10">DSM 45784</strain>
    </source>
</reference>
<comment type="similarity">
    <text evidence="6">Belongs to the peptidase M48 family.</text>
</comment>
<proteinExistence type="inferred from homology"/>
<feature type="transmembrane region" description="Helical" evidence="7">
    <location>
        <begin position="90"/>
        <end position="119"/>
    </location>
</feature>
<gene>
    <name evidence="9" type="ORF">BJ982_003847</name>
</gene>
<dbReference type="GO" id="GO:0004222">
    <property type="term" value="F:metalloendopeptidase activity"/>
    <property type="evidence" value="ECO:0007669"/>
    <property type="project" value="InterPro"/>
</dbReference>
<evidence type="ECO:0000259" key="8">
    <source>
        <dbReference type="Pfam" id="PF01435"/>
    </source>
</evidence>
<name>A0A7W7DBF9_9ACTN</name>
<evidence type="ECO:0000256" key="1">
    <source>
        <dbReference type="ARBA" id="ARBA00022670"/>
    </source>
</evidence>
<evidence type="ECO:0000256" key="3">
    <source>
        <dbReference type="ARBA" id="ARBA00022801"/>
    </source>
</evidence>
<sequence length="190" mass="20254">MCDLLNHAETLRRAAGMPHLTVTAAPHMSGAARAERSHRCSPGPTVVFGGEAVAEPPLVRLATLGHELAHHDLGHTTDPVDYWIIYLQRALGVAALIAALADAWAVLGGLATAAAMVWLATNAMYRRREVAADARALALLDRAGLPGREAMAAMHAADLVVDPWWHAAGGFVFTGHPPVYARARRLDLAR</sequence>
<keyword evidence="10" id="KW-1185">Reference proteome</keyword>
<dbReference type="Pfam" id="PF01435">
    <property type="entry name" value="Peptidase_M48"/>
    <property type="match status" value="1"/>
</dbReference>
<dbReference type="GO" id="GO:0006508">
    <property type="term" value="P:proteolysis"/>
    <property type="evidence" value="ECO:0007669"/>
    <property type="project" value="UniProtKB-KW"/>
</dbReference>
<accession>A0A7W7DBF9</accession>
<keyword evidence="3 6" id="KW-0378">Hydrolase</keyword>
<evidence type="ECO:0000256" key="6">
    <source>
        <dbReference type="RuleBase" id="RU003983"/>
    </source>
</evidence>
<evidence type="ECO:0000256" key="7">
    <source>
        <dbReference type="SAM" id="Phobius"/>
    </source>
</evidence>
<keyword evidence="4 6" id="KW-0862">Zinc</keyword>
<evidence type="ECO:0000256" key="5">
    <source>
        <dbReference type="ARBA" id="ARBA00023049"/>
    </source>
</evidence>
<dbReference type="GO" id="GO:0046872">
    <property type="term" value="F:metal ion binding"/>
    <property type="evidence" value="ECO:0007669"/>
    <property type="project" value="UniProtKB-KW"/>
</dbReference>
<dbReference type="InterPro" id="IPR001915">
    <property type="entry name" value="Peptidase_M48"/>
</dbReference>
<dbReference type="AlphaFoldDB" id="A0A7W7DBF9"/>
<evidence type="ECO:0000256" key="4">
    <source>
        <dbReference type="ARBA" id="ARBA00022833"/>
    </source>
</evidence>
<keyword evidence="7" id="KW-0472">Membrane</keyword>
<keyword evidence="7" id="KW-0812">Transmembrane</keyword>
<comment type="caution">
    <text evidence="9">The sequence shown here is derived from an EMBL/GenBank/DDBJ whole genome shotgun (WGS) entry which is preliminary data.</text>
</comment>
<keyword evidence="1 6" id="KW-0645">Protease</keyword>